<evidence type="ECO:0000259" key="2">
    <source>
        <dbReference type="Pfam" id="PF19077"/>
    </source>
</evidence>
<dbReference type="RefSeq" id="WP_005592536.1">
    <property type="nucleotide sequence ID" value="NZ_AFWE01000005.1"/>
</dbReference>
<dbReference type="Proteomes" id="UP000004349">
    <property type="component" value="Unassembled WGS sequence"/>
</dbReference>
<protein>
    <recommendedName>
        <fullName evidence="2">Bacterial Ig-like domain-containing protein</fullName>
    </recommendedName>
</protein>
<dbReference type="InterPro" id="IPR013783">
    <property type="entry name" value="Ig-like_fold"/>
</dbReference>
<organism evidence="3 4">
    <name type="scientific">Vibrio scophthalmi LMG 19158</name>
    <dbReference type="NCBI Taxonomy" id="870967"/>
    <lineage>
        <taxon>Bacteria</taxon>
        <taxon>Pseudomonadati</taxon>
        <taxon>Pseudomonadota</taxon>
        <taxon>Gammaproteobacteria</taxon>
        <taxon>Vibrionales</taxon>
        <taxon>Vibrionaceae</taxon>
        <taxon>Vibrio</taxon>
    </lineage>
</organism>
<dbReference type="Pfam" id="PF19077">
    <property type="entry name" value="Big_13"/>
    <property type="match status" value="1"/>
</dbReference>
<dbReference type="Gene3D" id="2.60.40.10">
    <property type="entry name" value="Immunoglobulins"/>
    <property type="match status" value="1"/>
</dbReference>
<feature type="region of interest" description="Disordered" evidence="1">
    <location>
        <begin position="1"/>
        <end position="25"/>
    </location>
</feature>
<dbReference type="AlphaFoldDB" id="F9RI25"/>
<accession>F9RI25</accession>
<comment type="caution">
    <text evidence="3">The sequence shown here is derived from an EMBL/GenBank/DDBJ whole genome shotgun (WGS) entry which is preliminary data.</text>
</comment>
<feature type="domain" description="Bacterial Ig-like" evidence="2">
    <location>
        <begin position="11"/>
        <end position="86"/>
    </location>
</feature>
<reference evidence="3 4" key="1">
    <citation type="journal article" date="2012" name="Int. J. Syst. Evol. Microbiol.">
        <title>Vibrio caribbeanicus sp. nov., isolated from the marine sponge Scleritoderma cyanea.</title>
        <authorList>
            <person name="Hoffmann M."/>
            <person name="Monday S.R."/>
            <person name="Allard M.W."/>
            <person name="Strain E.A."/>
            <person name="Whittaker P."/>
            <person name="Naum M."/>
            <person name="McCarthy P.J."/>
            <person name="Lopez J.V."/>
            <person name="Fischer M."/>
            <person name="Brown E.W."/>
        </authorList>
    </citation>
    <scope>NUCLEOTIDE SEQUENCE [LARGE SCALE GENOMIC DNA]</scope>
    <source>
        <strain evidence="3 4">LMG 19158</strain>
    </source>
</reference>
<gene>
    <name evidence="3" type="ORF">VIS19158_03607</name>
</gene>
<evidence type="ECO:0000313" key="3">
    <source>
        <dbReference type="EMBL" id="EGU43458.1"/>
    </source>
</evidence>
<dbReference type="InterPro" id="IPR044016">
    <property type="entry name" value="Big_13"/>
</dbReference>
<name>F9RI25_9VIBR</name>
<evidence type="ECO:0000313" key="4">
    <source>
        <dbReference type="Proteomes" id="UP000004349"/>
    </source>
</evidence>
<dbReference type="EMBL" id="AFWE01000005">
    <property type="protein sequence ID" value="EGU43458.1"/>
    <property type="molecule type" value="Genomic_DNA"/>
</dbReference>
<proteinExistence type="predicted"/>
<sequence length="228" mass="25552">MRMTDPNDAILTADTTPTFEGSAESDSEVILTVNKQSHPIDINEEGSWSFTLPQEHADRDGIYSWKHQEIKSDGSIKMSQGVITVDDIEPSVEALSREYTELSTNTQYLEIEEDKVAREETKYKNEQTEKVEFIGLLKADTISVNFSYQGEGVPVEVDPNDGIWKAYVEGVDTNDVYSVSFTNISGDVTTEQGKVSDLFSGHDLRQADIESVHSEVENTTYEEIDDSY</sequence>
<evidence type="ECO:0000256" key="1">
    <source>
        <dbReference type="SAM" id="MobiDB-lite"/>
    </source>
</evidence>